<evidence type="ECO:0000313" key="3">
    <source>
        <dbReference type="Proteomes" id="UP000593576"/>
    </source>
</evidence>
<keyword evidence="1" id="KW-0812">Transmembrane</keyword>
<dbReference type="AlphaFoldDB" id="A0A7J9N1F6"/>
<accession>A0A7J9N1F6</accession>
<dbReference type="EMBL" id="JABFAF010266531">
    <property type="protein sequence ID" value="MBA0876917.1"/>
    <property type="molecule type" value="Genomic_DNA"/>
</dbReference>
<sequence length="111" mass="12176">MAAFCSSRLHFTIVHNVISFSINHVPNCLRRCTTGAIGTNVPLLLIYMLIFGVVPVSLSSITVSPMIVMCVRIVTVFIVFKFRIPPRVKGMNTAFSFTISVKGNAMAAEKI</sequence>
<keyword evidence="3" id="KW-1185">Reference proteome</keyword>
<dbReference type="Proteomes" id="UP000593576">
    <property type="component" value="Unassembled WGS sequence"/>
</dbReference>
<evidence type="ECO:0000313" key="2">
    <source>
        <dbReference type="EMBL" id="MBA0876917.1"/>
    </source>
</evidence>
<gene>
    <name evidence="2" type="ORF">Goshw_025389</name>
</gene>
<reference evidence="2 3" key="1">
    <citation type="journal article" date="2019" name="Genome Biol. Evol.">
        <title>Insights into the evolution of the New World diploid cottons (Gossypium, subgenus Houzingenia) based on genome sequencing.</title>
        <authorList>
            <person name="Grover C.E."/>
            <person name="Arick M.A. 2nd"/>
            <person name="Thrash A."/>
            <person name="Conover J.L."/>
            <person name="Sanders W.S."/>
            <person name="Peterson D.G."/>
            <person name="Frelichowski J.E."/>
            <person name="Scheffler J.A."/>
            <person name="Scheffler B.E."/>
            <person name="Wendel J.F."/>
        </authorList>
    </citation>
    <scope>NUCLEOTIDE SEQUENCE [LARGE SCALE GENOMIC DNA]</scope>
    <source>
        <strain evidence="2">1</strain>
        <tissue evidence="2">Leaf</tissue>
    </source>
</reference>
<comment type="caution">
    <text evidence="2">The sequence shown here is derived from an EMBL/GenBank/DDBJ whole genome shotgun (WGS) entry which is preliminary data.</text>
</comment>
<protein>
    <submittedName>
        <fullName evidence="2">Uncharacterized protein</fullName>
    </submittedName>
</protein>
<name>A0A7J9N1F6_GOSSC</name>
<evidence type="ECO:0000256" key="1">
    <source>
        <dbReference type="SAM" id="Phobius"/>
    </source>
</evidence>
<proteinExistence type="predicted"/>
<feature type="transmembrane region" description="Helical" evidence="1">
    <location>
        <begin position="64"/>
        <end position="82"/>
    </location>
</feature>
<keyword evidence="1" id="KW-0472">Membrane</keyword>
<keyword evidence="1" id="KW-1133">Transmembrane helix</keyword>
<organism evidence="2 3">
    <name type="scientific">Gossypium schwendimanii</name>
    <name type="common">Cotton</name>
    <dbReference type="NCBI Taxonomy" id="34291"/>
    <lineage>
        <taxon>Eukaryota</taxon>
        <taxon>Viridiplantae</taxon>
        <taxon>Streptophyta</taxon>
        <taxon>Embryophyta</taxon>
        <taxon>Tracheophyta</taxon>
        <taxon>Spermatophyta</taxon>
        <taxon>Magnoliopsida</taxon>
        <taxon>eudicotyledons</taxon>
        <taxon>Gunneridae</taxon>
        <taxon>Pentapetalae</taxon>
        <taxon>rosids</taxon>
        <taxon>malvids</taxon>
        <taxon>Malvales</taxon>
        <taxon>Malvaceae</taxon>
        <taxon>Malvoideae</taxon>
        <taxon>Gossypium</taxon>
    </lineage>
</organism>
<feature type="transmembrane region" description="Helical" evidence="1">
    <location>
        <begin position="40"/>
        <end position="58"/>
    </location>
</feature>